<accession>A0AAV2F895</accession>
<evidence type="ECO:0000256" key="1">
    <source>
        <dbReference type="SAM" id="MobiDB-lite"/>
    </source>
</evidence>
<evidence type="ECO:0000313" key="2">
    <source>
        <dbReference type="EMBL" id="CAL1393910.1"/>
    </source>
</evidence>
<keyword evidence="3" id="KW-1185">Reference proteome</keyword>
<feature type="compositionally biased region" description="Basic and acidic residues" evidence="1">
    <location>
        <begin position="30"/>
        <end position="39"/>
    </location>
</feature>
<feature type="region of interest" description="Disordered" evidence="1">
    <location>
        <begin position="30"/>
        <end position="49"/>
    </location>
</feature>
<feature type="compositionally biased region" description="Basic and acidic residues" evidence="1">
    <location>
        <begin position="13"/>
        <end position="24"/>
    </location>
</feature>
<feature type="region of interest" description="Disordered" evidence="1">
    <location>
        <begin position="1"/>
        <end position="24"/>
    </location>
</feature>
<dbReference type="EMBL" id="OZ034819">
    <property type="protein sequence ID" value="CAL1393910.1"/>
    <property type="molecule type" value="Genomic_DNA"/>
</dbReference>
<sequence length="88" mass="9842">MGREGKVGMAMGDARRPGVDGDGRWRCRSRIEEETKSESGSRCPFVGEGGEVRRSRRGGWLGFGWRRAEVMAENRRVRITGGALEEDE</sequence>
<protein>
    <submittedName>
        <fullName evidence="2">Uncharacterized protein</fullName>
    </submittedName>
</protein>
<dbReference type="AlphaFoldDB" id="A0AAV2F895"/>
<name>A0AAV2F895_9ROSI</name>
<evidence type="ECO:0000313" key="3">
    <source>
        <dbReference type="Proteomes" id="UP001497516"/>
    </source>
</evidence>
<gene>
    <name evidence="2" type="ORF">LTRI10_LOCUS34446</name>
</gene>
<proteinExistence type="predicted"/>
<organism evidence="2 3">
    <name type="scientific">Linum trigynum</name>
    <dbReference type="NCBI Taxonomy" id="586398"/>
    <lineage>
        <taxon>Eukaryota</taxon>
        <taxon>Viridiplantae</taxon>
        <taxon>Streptophyta</taxon>
        <taxon>Embryophyta</taxon>
        <taxon>Tracheophyta</taxon>
        <taxon>Spermatophyta</taxon>
        <taxon>Magnoliopsida</taxon>
        <taxon>eudicotyledons</taxon>
        <taxon>Gunneridae</taxon>
        <taxon>Pentapetalae</taxon>
        <taxon>rosids</taxon>
        <taxon>fabids</taxon>
        <taxon>Malpighiales</taxon>
        <taxon>Linaceae</taxon>
        <taxon>Linum</taxon>
    </lineage>
</organism>
<reference evidence="2 3" key="1">
    <citation type="submission" date="2024-04" db="EMBL/GenBank/DDBJ databases">
        <authorList>
            <person name="Fracassetti M."/>
        </authorList>
    </citation>
    <scope>NUCLEOTIDE SEQUENCE [LARGE SCALE GENOMIC DNA]</scope>
</reference>
<dbReference type="Proteomes" id="UP001497516">
    <property type="component" value="Chromosome 6"/>
</dbReference>